<proteinExistence type="predicted"/>
<protein>
    <submittedName>
        <fullName evidence="2">Uncharacterized protein</fullName>
    </submittedName>
</protein>
<name>A0AAV7U126_PLEWA</name>
<keyword evidence="3" id="KW-1185">Reference proteome</keyword>
<accession>A0AAV7U126</accession>
<feature type="region of interest" description="Disordered" evidence="1">
    <location>
        <begin position="112"/>
        <end position="145"/>
    </location>
</feature>
<comment type="caution">
    <text evidence="2">The sequence shown here is derived from an EMBL/GenBank/DDBJ whole genome shotgun (WGS) entry which is preliminary data.</text>
</comment>
<gene>
    <name evidence="2" type="ORF">NDU88_007764</name>
</gene>
<organism evidence="2 3">
    <name type="scientific">Pleurodeles waltl</name>
    <name type="common">Iberian ribbed newt</name>
    <dbReference type="NCBI Taxonomy" id="8319"/>
    <lineage>
        <taxon>Eukaryota</taxon>
        <taxon>Metazoa</taxon>
        <taxon>Chordata</taxon>
        <taxon>Craniata</taxon>
        <taxon>Vertebrata</taxon>
        <taxon>Euteleostomi</taxon>
        <taxon>Amphibia</taxon>
        <taxon>Batrachia</taxon>
        <taxon>Caudata</taxon>
        <taxon>Salamandroidea</taxon>
        <taxon>Salamandridae</taxon>
        <taxon>Pleurodelinae</taxon>
        <taxon>Pleurodeles</taxon>
    </lineage>
</organism>
<reference evidence="2" key="1">
    <citation type="journal article" date="2022" name="bioRxiv">
        <title>Sequencing and chromosome-scale assembly of the giantPleurodeles waltlgenome.</title>
        <authorList>
            <person name="Brown T."/>
            <person name="Elewa A."/>
            <person name="Iarovenko S."/>
            <person name="Subramanian E."/>
            <person name="Araus A.J."/>
            <person name="Petzold A."/>
            <person name="Susuki M."/>
            <person name="Suzuki K.-i.T."/>
            <person name="Hayashi T."/>
            <person name="Toyoda A."/>
            <person name="Oliveira C."/>
            <person name="Osipova E."/>
            <person name="Leigh N.D."/>
            <person name="Simon A."/>
            <person name="Yun M.H."/>
        </authorList>
    </citation>
    <scope>NUCLEOTIDE SEQUENCE</scope>
    <source>
        <strain evidence="2">20211129_DDA</strain>
        <tissue evidence="2">Liver</tissue>
    </source>
</reference>
<evidence type="ECO:0000313" key="3">
    <source>
        <dbReference type="Proteomes" id="UP001066276"/>
    </source>
</evidence>
<feature type="compositionally biased region" description="Basic and acidic residues" evidence="1">
    <location>
        <begin position="117"/>
        <end position="131"/>
    </location>
</feature>
<sequence length="145" mass="16395">MEKRPTAQQRYMSVSLKTCNRMRELKEGDLVRLRSPRAMVKGTSKFSGWKRKIQVGESAIKLDDGKWWNKSKISGSKVVDVEENAVTEWSASPAFRNGDTLLGLWRHESASLESGIEETRHKKDTEAKVENQKSTSDGLNVGRTL</sequence>
<evidence type="ECO:0000256" key="1">
    <source>
        <dbReference type="SAM" id="MobiDB-lite"/>
    </source>
</evidence>
<dbReference type="Proteomes" id="UP001066276">
    <property type="component" value="Chromosome 3_2"/>
</dbReference>
<dbReference type="EMBL" id="JANPWB010000006">
    <property type="protein sequence ID" value="KAJ1182577.1"/>
    <property type="molecule type" value="Genomic_DNA"/>
</dbReference>
<dbReference type="AlphaFoldDB" id="A0AAV7U126"/>
<evidence type="ECO:0000313" key="2">
    <source>
        <dbReference type="EMBL" id="KAJ1182577.1"/>
    </source>
</evidence>